<dbReference type="InterPro" id="IPR040201">
    <property type="entry name" value="Mrg3-like"/>
</dbReference>
<dbReference type="Proteomes" id="UP001221757">
    <property type="component" value="Unassembled WGS sequence"/>
</dbReference>
<dbReference type="EMBL" id="JARKIE010000112">
    <property type="protein sequence ID" value="KAJ7683005.1"/>
    <property type="molecule type" value="Genomic_DNA"/>
</dbReference>
<accession>A0AAD7D754</accession>
<organism evidence="2 3">
    <name type="scientific">Mycena rosella</name>
    <name type="common">Pink bonnet</name>
    <name type="synonym">Agaricus rosellus</name>
    <dbReference type="NCBI Taxonomy" id="1033263"/>
    <lineage>
        <taxon>Eukaryota</taxon>
        <taxon>Fungi</taxon>
        <taxon>Dikarya</taxon>
        <taxon>Basidiomycota</taxon>
        <taxon>Agaricomycotina</taxon>
        <taxon>Agaricomycetes</taxon>
        <taxon>Agaricomycetidae</taxon>
        <taxon>Agaricales</taxon>
        <taxon>Marasmiineae</taxon>
        <taxon>Mycenaceae</taxon>
        <taxon>Mycena</taxon>
    </lineage>
</organism>
<dbReference type="PANTHER" id="PTHR28142:SF1">
    <property type="entry name" value="MITOCHONDRIAL INNER MEMBRANE I-AAA PROTEASE SUPERCOMPLEX SUBUNIT MGR3-RELATED"/>
    <property type="match status" value="1"/>
</dbReference>
<feature type="transmembrane region" description="Helical" evidence="1">
    <location>
        <begin position="25"/>
        <end position="47"/>
    </location>
</feature>
<evidence type="ECO:0000313" key="2">
    <source>
        <dbReference type="EMBL" id="KAJ7683005.1"/>
    </source>
</evidence>
<comment type="caution">
    <text evidence="2">The sequence shown here is derived from an EMBL/GenBank/DDBJ whole genome shotgun (WGS) entry which is preliminary data.</text>
</comment>
<protein>
    <recommendedName>
        <fullName evidence="4">Tetratricopeptide repeat protein</fullName>
    </recommendedName>
</protein>
<keyword evidence="1" id="KW-1133">Transmembrane helix</keyword>
<proteinExistence type="predicted"/>
<feature type="non-terminal residue" evidence="2">
    <location>
        <position position="389"/>
    </location>
</feature>
<evidence type="ECO:0000313" key="3">
    <source>
        <dbReference type="Proteomes" id="UP001221757"/>
    </source>
</evidence>
<gene>
    <name evidence="2" type="ORF">B0H17DRAFT_1074968</name>
</gene>
<keyword evidence="3" id="KW-1185">Reference proteome</keyword>
<dbReference type="PANTHER" id="PTHR28142">
    <property type="entry name" value="MITOCHONDRIAL INNER MEMBRANE I-AAA PROTEASE SUPERCOMPLEX SUBUNIT MGR3-RELATED"/>
    <property type="match status" value="1"/>
</dbReference>
<keyword evidence="1" id="KW-0472">Membrane</keyword>
<dbReference type="AlphaFoldDB" id="A0AAD7D754"/>
<reference evidence="2" key="1">
    <citation type="submission" date="2023-03" db="EMBL/GenBank/DDBJ databases">
        <title>Massive genome expansion in bonnet fungi (Mycena s.s.) driven by repeated elements and novel gene families across ecological guilds.</title>
        <authorList>
            <consortium name="Lawrence Berkeley National Laboratory"/>
            <person name="Harder C.B."/>
            <person name="Miyauchi S."/>
            <person name="Viragh M."/>
            <person name="Kuo A."/>
            <person name="Thoen E."/>
            <person name="Andreopoulos B."/>
            <person name="Lu D."/>
            <person name="Skrede I."/>
            <person name="Drula E."/>
            <person name="Henrissat B."/>
            <person name="Morin E."/>
            <person name="Kohler A."/>
            <person name="Barry K."/>
            <person name="LaButti K."/>
            <person name="Morin E."/>
            <person name="Salamov A."/>
            <person name="Lipzen A."/>
            <person name="Mereny Z."/>
            <person name="Hegedus B."/>
            <person name="Baldrian P."/>
            <person name="Stursova M."/>
            <person name="Weitz H."/>
            <person name="Taylor A."/>
            <person name="Grigoriev I.V."/>
            <person name="Nagy L.G."/>
            <person name="Martin F."/>
            <person name="Kauserud H."/>
        </authorList>
    </citation>
    <scope>NUCLEOTIDE SEQUENCE</scope>
    <source>
        <strain evidence="2">CBHHK067</strain>
    </source>
</reference>
<sequence>IHRLQLPNTRGYYQKPCLRRFSTEAPVWAAIVCLGALGTGALGYAGYDAYINWRDLFPIEVRGDLKRGIRAKNGGDLEGSAYYKRKYGMDTALTLPISAFKNEPYLRLTGIAIDLAGELEEQGNAAEAYALYSEALVLIRNRTQSGGKLDSPEQEQGLSGLSGKERLRAVALAVKLGGLAAACVVPLEEEEKIRVFAVEEVLKLLRDTQNSSPGEAEALDWAKVKLPAWMSKTDVGVPLLELGDFYGRVGKLEYALPLYLQGIPSWSTMGRNLRRKTCAQRMSNIAELLVRDPTDERRKYAEAWVQNALSTLQLARKKMNPKEPIPTCELALSAALFNAGILREMAGDRTRARAFFASASEQSKLFGMEEGIVMAGEAIARLDTDIKPT</sequence>
<keyword evidence="1" id="KW-0812">Transmembrane</keyword>
<name>A0AAD7D754_MYCRO</name>
<evidence type="ECO:0000256" key="1">
    <source>
        <dbReference type="SAM" id="Phobius"/>
    </source>
</evidence>
<evidence type="ECO:0008006" key="4">
    <source>
        <dbReference type="Google" id="ProtNLM"/>
    </source>
</evidence>